<keyword evidence="2" id="KW-1133">Transmembrane helix</keyword>
<evidence type="ECO:0000313" key="4">
    <source>
        <dbReference type="Proteomes" id="UP000807342"/>
    </source>
</evidence>
<dbReference type="OrthoDB" id="3351617at2759"/>
<feature type="transmembrane region" description="Helical" evidence="2">
    <location>
        <begin position="252"/>
        <end position="269"/>
    </location>
</feature>
<organism evidence="3 4">
    <name type="scientific">Macrolepiota fuliginosa MF-IS2</name>
    <dbReference type="NCBI Taxonomy" id="1400762"/>
    <lineage>
        <taxon>Eukaryota</taxon>
        <taxon>Fungi</taxon>
        <taxon>Dikarya</taxon>
        <taxon>Basidiomycota</taxon>
        <taxon>Agaricomycotina</taxon>
        <taxon>Agaricomycetes</taxon>
        <taxon>Agaricomycetidae</taxon>
        <taxon>Agaricales</taxon>
        <taxon>Agaricineae</taxon>
        <taxon>Agaricaceae</taxon>
        <taxon>Macrolepiota</taxon>
    </lineage>
</organism>
<accession>A0A9P6C629</accession>
<protein>
    <submittedName>
        <fullName evidence="3">Uncharacterized protein</fullName>
    </submittedName>
</protein>
<evidence type="ECO:0000256" key="1">
    <source>
        <dbReference type="SAM" id="MobiDB-lite"/>
    </source>
</evidence>
<feature type="transmembrane region" description="Helical" evidence="2">
    <location>
        <begin position="18"/>
        <end position="36"/>
    </location>
</feature>
<reference evidence="3" key="1">
    <citation type="submission" date="2020-11" db="EMBL/GenBank/DDBJ databases">
        <authorList>
            <consortium name="DOE Joint Genome Institute"/>
            <person name="Ahrendt S."/>
            <person name="Riley R."/>
            <person name="Andreopoulos W."/>
            <person name="Labutti K."/>
            <person name="Pangilinan J."/>
            <person name="Ruiz-Duenas F.J."/>
            <person name="Barrasa J.M."/>
            <person name="Sanchez-Garcia M."/>
            <person name="Camarero S."/>
            <person name="Miyauchi S."/>
            <person name="Serrano A."/>
            <person name="Linde D."/>
            <person name="Babiker R."/>
            <person name="Drula E."/>
            <person name="Ayuso-Fernandez I."/>
            <person name="Pacheco R."/>
            <person name="Padilla G."/>
            <person name="Ferreira P."/>
            <person name="Barriuso J."/>
            <person name="Kellner H."/>
            <person name="Castanera R."/>
            <person name="Alfaro M."/>
            <person name="Ramirez L."/>
            <person name="Pisabarro A.G."/>
            <person name="Kuo A."/>
            <person name="Tritt A."/>
            <person name="Lipzen A."/>
            <person name="He G."/>
            <person name="Yan M."/>
            <person name="Ng V."/>
            <person name="Cullen D."/>
            <person name="Martin F."/>
            <person name="Rosso M.-N."/>
            <person name="Henrissat B."/>
            <person name="Hibbett D."/>
            <person name="Martinez A.T."/>
            <person name="Grigoriev I.V."/>
        </authorList>
    </citation>
    <scope>NUCLEOTIDE SEQUENCE</scope>
    <source>
        <strain evidence="3">MF-IS2</strain>
    </source>
</reference>
<keyword evidence="2" id="KW-0472">Membrane</keyword>
<sequence>MASGTPQPTVERADFDGVLIAVLSYGALLMLYIQLLRVLLTRPKRGKVFWGITIYSGILFTLASIAAGGKIKFAEYVYVGSRLDGSTDLPSKISGDHASMTINVMSRICTTMSPWFSDMFMIYRVMVIWGYKWWLLMIPVPIYFAHISMSIPFLIADTRPNNTSWASKSELYGIVFHTLCVSLNISFSVLITVKLLTMRKKLEIALGRLHASFYTSKFTILVESGAFATLWGIVYLATAAQKHWTQNVFLQPYYYVIAITRMLIVLRMAQNRAWCKDTVTAVNAGVMDWEVSSAHSIPLSIAPPQDENSLKQIMSPDSSTTSAHTLN</sequence>
<feature type="transmembrane region" description="Helical" evidence="2">
    <location>
        <begin position="104"/>
        <end position="126"/>
    </location>
</feature>
<gene>
    <name evidence="3" type="ORF">P691DRAFT_666781</name>
</gene>
<keyword evidence="4" id="KW-1185">Reference proteome</keyword>
<name>A0A9P6C629_9AGAR</name>
<dbReference type="Proteomes" id="UP000807342">
    <property type="component" value="Unassembled WGS sequence"/>
</dbReference>
<feature type="region of interest" description="Disordered" evidence="1">
    <location>
        <begin position="307"/>
        <end position="327"/>
    </location>
</feature>
<evidence type="ECO:0000313" key="3">
    <source>
        <dbReference type="EMBL" id="KAF9449798.1"/>
    </source>
</evidence>
<evidence type="ECO:0000256" key="2">
    <source>
        <dbReference type="SAM" id="Phobius"/>
    </source>
</evidence>
<feature type="transmembrane region" description="Helical" evidence="2">
    <location>
        <begin position="218"/>
        <end position="240"/>
    </location>
</feature>
<keyword evidence="2" id="KW-0812">Transmembrane</keyword>
<feature type="transmembrane region" description="Helical" evidence="2">
    <location>
        <begin position="48"/>
        <end position="67"/>
    </location>
</feature>
<feature type="transmembrane region" description="Helical" evidence="2">
    <location>
        <begin position="133"/>
        <end position="155"/>
    </location>
</feature>
<dbReference type="AlphaFoldDB" id="A0A9P6C629"/>
<dbReference type="EMBL" id="MU151120">
    <property type="protein sequence ID" value="KAF9449798.1"/>
    <property type="molecule type" value="Genomic_DNA"/>
</dbReference>
<proteinExistence type="predicted"/>
<comment type="caution">
    <text evidence="3">The sequence shown here is derived from an EMBL/GenBank/DDBJ whole genome shotgun (WGS) entry which is preliminary data.</text>
</comment>
<feature type="transmembrane region" description="Helical" evidence="2">
    <location>
        <begin position="175"/>
        <end position="197"/>
    </location>
</feature>